<evidence type="ECO:0000256" key="6">
    <source>
        <dbReference type="ARBA" id="ARBA00019762"/>
    </source>
</evidence>
<evidence type="ECO:0000313" key="24">
    <source>
        <dbReference type="EMBL" id="KAA6410191.1"/>
    </source>
</evidence>
<evidence type="ECO:0000256" key="13">
    <source>
        <dbReference type="ARBA" id="ARBA00023136"/>
    </source>
</evidence>
<keyword evidence="9" id="KW-0964">Secreted</keyword>
<evidence type="ECO:0000256" key="5">
    <source>
        <dbReference type="ARBA" id="ARBA00012780"/>
    </source>
</evidence>
<dbReference type="EMBL" id="VXIT01000009">
    <property type="protein sequence ID" value="KAA6410191.1"/>
    <property type="molecule type" value="Genomic_DNA"/>
</dbReference>
<protein>
    <recommendedName>
        <fullName evidence="6">Probable glucan endo-1,3-beta-glucosidase eglC</fullName>
        <ecNumber evidence="5">3.2.1.39</ecNumber>
    </recommendedName>
    <alternativeName>
        <fullName evidence="20">Endo-1,3-beta-glucanase eglC</fullName>
    </alternativeName>
    <alternativeName>
        <fullName evidence="21">Laminarinase eglC</fullName>
    </alternativeName>
</protein>
<dbReference type="GO" id="GO:0042973">
    <property type="term" value="F:glucan endo-1,3-beta-D-glucosidase activity"/>
    <property type="evidence" value="ECO:0007669"/>
    <property type="project" value="UniProtKB-EC"/>
</dbReference>
<evidence type="ECO:0000256" key="2">
    <source>
        <dbReference type="ARBA" id="ARBA00004191"/>
    </source>
</evidence>
<keyword evidence="15" id="KW-0119">Carbohydrate metabolism</keyword>
<keyword evidence="16" id="KW-0449">Lipoprotein</keyword>
<dbReference type="GO" id="GO:0005886">
    <property type="term" value="C:plasma membrane"/>
    <property type="evidence" value="ECO:0007669"/>
    <property type="project" value="UniProtKB-SubCell"/>
</dbReference>
<evidence type="ECO:0000256" key="10">
    <source>
        <dbReference type="ARBA" id="ARBA00022622"/>
    </source>
</evidence>
<evidence type="ECO:0000256" key="19">
    <source>
        <dbReference type="ARBA" id="ARBA00025152"/>
    </source>
</evidence>
<dbReference type="GO" id="GO:0098552">
    <property type="term" value="C:side of membrane"/>
    <property type="evidence" value="ECO:0007669"/>
    <property type="project" value="UniProtKB-KW"/>
</dbReference>
<gene>
    <name evidence="24" type="ORF">FRX48_05612</name>
</gene>
<evidence type="ECO:0000256" key="4">
    <source>
        <dbReference type="ARBA" id="ARBA00008773"/>
    </source>
</evidence>
<feature type="chain" id="PRO_5024432616" description="Probable glucan endo-1,3-beta-glucosidase eglC" evidence="23">
    <location>
        <begin position="24"/>
        <end position="292"/>
    </location>
</feature>
<comment type="function">
    <text evidence="19">Glucanases play a role in cell expansion during growth, in cell-cell fusion during mating, and in spore release during sporulation. This enzyme may be involved in beta-glucan degradation and also function biosynthetically as a transglycosylase.</text>
</comment>
<evidence type="ECO:0000256" key="14">
    <source>
        <dbReference type="ARBA" id="ARBA00023180"/>
    </source>
</evidence>
<evidence type="ECO:0000313" key="25">
    <source>
        <dbReference type="Proteomes" id="UP000324767"/>
    </source>
</evidence>
<dbReference type="EC" id="3.2.1.39" evidence="5"/>
<keyword evidence="8" id="KW-0134">Cell wall</keyword>
<evidence type="ECO:0000256" key="8">
    <source>
        <dbReference type="ARBA" id="ARBA00022512"/>
    </source>
</evidence>
<dbReference type="PANTHER" id="PTHR16631:SF13">
    <property type="entry name" value="GLUCAN ENDO-1,3-BETA-GLUCOSIDASE EGLC-RELATED"/>
    <property type="match status" value="1"/>
</dbReference>
<dbReference type="PANTHER" id="PTHR16631">
    <property type="entry name" value="GLUCAN 1,3-BETA-GLUCOSIDASE"/>
    <property type="match status" value="1"/>
</dbReference>
<keyword evidence="12 24" id="KW-0378">Hydrolase</keyword>
<dbReference type="InterPro" id="IPR050732">
    <property type="entry name" value="Beta-glucan_modifiers"/>
</dbReference>
<dbReference type="GO" id="GO:0071555">
    <property type="term" value="P:cell wall organization"/>
    <property type="evidence" value="ECO:0007669"/>
    <property type="project" value="UniProtKB-KW"/>
</dbReference>
<name>A0A5M8PL42_9LECA</name>
<evidence type="ECO:0000256" key="1">
    <source>
        <dbReference type="ARBA" id="ARBA00000382"/>
    </source>
</evidence>
<keyword evidence="13" id="KW-0472">Membrane</keyword>
<feature type="signal peptide" evidence="23">
    <location>
        <begin position="1"/>
        <end position="23"/>
    </location>
</feature>
<organism evidence="24 25">
    <name type="scientific">Lasallia pustulata</name>
    <dbReference type="NCBI Taxonomy" id="136370"/>
    <lineage>
        <taxon>Eukaryota</taxon>
        <taxon>Fungi</taxon>
        <taxon>Dikarya</taxon>
        <taxon>Ascomycota</taxon>
        <taxon>Pezizomycotina</taxon>
        <taxon>Lecanoromycetes</taxon>
        <taxon>OSLEUM clade</taxon>
        <taxon>Umbilicariomycetidae</taxon>
        <taxon>Umbilicariales</taxon>
        <taxon>Umbilicariaceae</taxon>
        <taxon>Lasallia</taxon>
    </lineage>
</organism>
<keyword evidence="14" id="KW-0325">Glycoprotein</keyword>
<reference evidence="24 25" key="1">
    <citation type="submission" date="2019-09" db="EMBL/GenBank/DDBJ databases">
        <title>The hologenome of the rock-dwelling lichen Lasallia pustulata.</title>
        <authorList>
            <person name="Greshake Tzovaras B."/>
            <person name="Segers F."/>
            <person name="Bicker A."/>
            <person name="Dal Grande F."/>
            <person name="Otte J."/>
            <person name="Hankeln T."/>
            <person name="Schmitt I."/>
            <person name="Ebersberger I."/>
        </authorList>
    </citation>
    <scope>NUCLEOTIDE SEQUENCE [LARGE SCALE GENOMIC DNA]</scope>
    <source>
        <strain evidence="24">A1-1</strain>
    </source>
</reference>
<dbReference type="InterPro" id="IPR000490">
    <property type="entry name" value="Glyco_hydro_17"/>
</dbReference>
<comment type="subcellular location">
    <subcellularLocation>
        <location evidence="3">Cell membrane</location>
        <topology evidence="3">Lipid-anchor</topology>
        <topology evidence="3">GPI-anchor</topology>
    </subcellularLocation>
    <subcellularLocation>
        <location evidence="2">Secreted</location>
        <location evidence="2">Cell wall</location>
    </subcellularLocation>
</comment>
<dbReference type="AlphaFoldDB" id="A0A5M8PL42"/>
<dbReference type="GO" id="GO:0005576">
    <property type="term" value="C:extracellular region"/>
    <property type="evidence" value="ECO:0007669"/>
    <property type="project" value="TreeGrafter"/>
</dbReference>
<keyword evidence="11 23" id="KW-0732">Signal</keyword>
<dbReference type="OrthoDB" id="77201at2759"/>
<evidence type="ECO:0000256" key="17">
    <source>
        <dbReference type="ARBA" id="ARBA00023316"/>
    </source>
</evidence>
<keyword evidence="17" id="KW-0961">Cell wall biogenesis/degradation</keyword>
<sequence>MKLLSLSLSHALALLTTISPTTAYWKGFSVGANNLDGSCKSQADWTRDFQTLQSLPGYFSSVRLFASSDCATLANAIPAALATNTKLLVGVWTEDSTHFAAETAALQSAILQYGSAWIISVSVGSEDLYRYDTTAAVLAAQINQTRSMLQSLGANVPVGHTDTWTAWVNASNAAVISACDFVGHTGYPYFQDAAIADAAAVFWDSVQAVQQVVETVRPGTWVWVMETGWPLSGATLGNAVPSVGNAQTYWKTVGCDAYSKGHVFMYTLQDANSSPSFGVVDANFNPIIDVSC</sequence>
<evidence type="ECO:0000256" key="16">
    <source>
        <dbReference type="ARBA" id="ARBA00023288"/>
    </source>
</evidence>
<dbReference type="GO" id="GO:0000272">
    <property type="term" value="P:polysaccharide catabolic process"/>
    <property type="evidence" value="ECO:0007669"/>
    <property type="project" value="UniProtKB-KW"/>
</dbReference>
<dbReference type="InterPro" id="IPR017853">
    <property type="entry name" value="GH"/>
</dbReference>
<evidence type="ECO:0000256" key="23">
    <source>
        <dbReference type="SAM" id="SignalP"/>
    </source>
</evidence>
<dbReference type="SUPFAM" id="SSF51445">
    <property type="entry name" value="(Trans)glycosidases"/>
    <property type="match status" value="1"/>
</dbReference>
<comment type="caution">
    <text evidence="24">The sequence shown here is derived from an EMBL/GenBank/DDBJ whole genome shotgun (WGS) entry which is preliminary data.</text>
</comment>
<comment type="catalytic activity">
    <reaction evidence="1">
        <text>Hydrolysis of (1-&gt;3)-beta-D-glucosidic linkages in (1-&gt;3)-beta-D-glucans.</text>
        <dbReference type="EC" id="3.2.1.39"/>
    </reaction>
</comment>
<dbReference type="Pfam" id="PF00332">
    <property type="entry name" value="Glyco_hydro_17"/>
    <property type="match status" value="1"/>
</dbReference>
<evidence type="ECO:0000256" key="7">
    <source>
        <dbReference type="ARBA" id="ARBA00022475"/>
    </source>
</evidence>
<evidence type="ECO:0000256" key="18">
    <source>
        <dbReference type="ARBA" id="ARBA00023326"/>
    </source>
</evidence>
<accession>A0A5M8PL42</accession>
<evidence type="ECO:0000256" key="20">
    <source>
        <dbReference type="ARBA" id="ARBA00032134"/>
    </source>
</evidence>
<comment type="similarity">
    <text evidence="4 22">Belongs to the glycosyl hydrolase 17 family.</text>
</comment>
<proteinExistence type="inferred from homology"/>
<dbReference type="Gene3D" id="3.20.20.80">
    <property type="entry name" value="Glycosidases"/>
    <property type="match status" value="2"/>
</dbReference>
<evidence type="ECO:0000256" key="22">
    <source>
        <dbReference type="RuleBase" id="RU004335"/>
    </source>
</evidence>
<evidence type="ECO:0000256" key="21">
    <source>
        <dbReference type="ARBA" id="ARBA00032906"/>
    </source>
</evidence>
<keyword evidence="18" id="KW-0624">Polysaccharide degradation</keyword>
<evidence type="ECO:0000256" key="11">
    <source>
        <dbReference type="ARBA" id="ARBA00022729"/>
    </source>
</evidence>
<keyword evidence="7" id="KW-1003">Cell membrane</keyword>
<dbReference type="GO" id="GO:0009986">
    <property type="term" value="C:cell surface"/>
    <property type="evidence" value="ECO:0007669"/>
    <property type="project" value="TreeGrafter"/>
</dbReference>
<evidence type="ECO:0000256" key="3">
    <source>
        <dbReference type="ARBA" id="ARBA00004609"/>
    </source>
</evidence>
<dbReference type="GO" id="GO:0009277">
    <property type="term" value="C:fungal-type cell wall"/>
    <property type="evidence" value="ECO:0007669"/>
    <property type="project" value="TreeGrafter"/>
</dbReference>
<evidence type="ECO:0000256" key="9">
    <source>
        <dbReference type="ARBA" id="ARBA00022525"/>
    </source>
</evidence>
<evidence type="ECO:0000256" key="12">
    <source>
        <dbReference type="ARBA" id="ARBA00022801"/>
    </source>
</evidence>
<evidence type="ECO:0000256" key="15">
    <source>
        <dbReference type="ARBA" id="ARBA00023277"/>
    </source>
</evidence>
<keyword evidence="10" id="KW-0336">GPI-anchor</keyword>
<dbReference type="Proteomes" id="UP000324767">
    <property type="component" value="Unassembled WGS sequence"/>
</dbReference>